<protein>
    <submittedName>
        <fullName evidence="1">Uncharacterized protein</fullName>
    </submittedName>
</protein>
<dbReference type="EMBL" id="JAOQAV010000005">
    <property type="protein sequence ID" value="KAJ4194261.1"/>
    <property type="molecule type" value="Genomic_DNA"/>
</dbReference>
<reference evidence="1" key="1">
    <citation type="submission" date="2022-09" db="EMBL/GenBank/DDBJ databases">
        <title>Fusarium specimens isolated from Avocado Roots.</title>
        <authorList>
            <person name="Stajich J."/>
            <person name="Roper C."/>
            <person name="Heimlech-Rivalta G."/>
        </authorList>
    </citation>
    <scope>NUCLEOTIDE SEQUENCE</scope>
    <source>
        <strain evidence="1">A02</strain>
    </source>
</reference>
<proteinExistence type="predicted"/>
<evidence type="ECO:0000313" key="1">
    <source>
        <dbReference type="EMBL" id="KAJ4194261.1"/>
    </source>
</evidence>
<evidence type="ECO:0000313" key="2">
    <source>
        <dbReference type="Proteomes" id="UP001152087"/>
    </source>
</evidence>
<keyword evidence="2" id="KW-1185">Reference proteome</keyword>
<sequence>MSNPAFLEREIQGQVALRSVNPSVYERILHTFNLMSRLVYVLGRIMDNSTPHMISNVDVVSRRKGRVTAQPWTDRSLDIEFPAPGGQEYLNLHFSDNISGVITHHQVANIVADLTDLMSFINPNIWQHLSDVDRHRVILLAIPQSLIDEVGLDGPGALTLSAKAAPRNRPRRRGLP</sequence>
<comment type="caution">
    <text evidence="1">The sequence shown here is derived from an EMBL/GenBank/DDBJ whole genome shotgun (WGS) entry which is preliminary data.</text>
</comment>
<dbReference type="AlphaFoldDB" id="A0A9W8RES2"/>
<accession>A0A9W8RES2</accession>
<dbReference type="Proteomes" id="UP001152087">
    <property type="component" value="Unassembled WGS sequence"/>
</dbReference>
<name>A0A9W8RES2_9HYPO</name>
<organism evidence="1 2">
    <name type="scientific">Fusarium falciforme</name>
    <dbReference type="NCBI Taxonomy" id="195108"/>
    <lineage>
        <taxon>Eukaryota</taxon>
        <taxon>Fungi</taxon>
        <taxon>Dikarya</taxon>
        <taxon>Ascomycota</taxon>
        <taxon>Pezizomycotina</taxon>
        <taxon>Sordariomycetes</taxon>
        <taxon>Hypocreomycetidae</taxon>
        <taxon>Hypocreales</taxon>
        <taxon>Nectriaceae</taxon>
        <taxon>Fusarium</taxon>
        <taxon>Fusarium solani species complex</taxon>
    </lineage>
</organism>
<gene>
    <name evidence="1" type="ORF">NW755_003020</name>
</gene>